<dbReference type="PANTHER" id="PTHR43033">
    <property type="entry name" value="TRNA(ILE)-LYSIDINE SYNTHASE-RELATED"/>
    <property type="match status" value="1"/>
</dbReference>
<proteinExistence type="inferred from homology"/>
<evidence type="ECO:0000256" key="3">
    <source>
        <dbReference type="ARBA" id="ARBA00022741"/>
    </source>
</evidence>
<keyword evidence="2 6" id="KW-0819">tRNA processing</keyword>
<name>A0A418YR38_9SPHN</name>
<dbReference type="InterPro" id="IPR011063">
    <property type="entry name" value="TilS/TtcA_N"/>
</dbReference>
<dbReference type="CDD" id="cd01992">
    <property type="entry name" value="TilS_N"/>
    <property type="match status" value="1"/>
</dbReference>
<evidence type="ECO:0000313" key="8">
    <source>
        <dbReference type="EMBL" id="RJG54101.1"/>
    </source>
</evidence>
<protein>
    <recommendedName>
        <fullName evidence="6">tRNA(Ile)-lysidine synthase</fullName>
        <ecNumber evidence="6">6.3.4.19</ecNumber>
    </recommendedName>
    <alternativeName>
        <fullName evidence="6">tRNA(Ile)-2-lysyl-cytidine synthase</fullName>
    </alternativeName>
    <alternativeName>
        <fullName evidence="6">tRNA(Ile)-lysidine synthetase</fullName>
    </alternativeName>
</protein>
<comment type="subcellular location">
    <subcellularLocation>
        <location evidence="6">Cytoplasm</location>
    </subcellularLocation>
</comment>
<organism evidence="8 9">
    <name type="scientific">Sphingobium terrigena</name>
    <dbReference type="NCBI Taxonomy" id="2304063"/>
    <lineage>
        <taxon>Bacteria</taxon>
        <taxon>Pseudomonadati</taxon>
        <taxon>Pseudomonadota</taxon>
        <taxon>Alphaproteobacteria</taxon>
        <taxon>Sphingomonadales</taxon>
        <taxon>Sphingomonadaceae</taxon>
        <taxon>Sphingobium</taxon>
    </lineage>
</organism>
<keyword evidence="6" id="KW-0963">Cytoplasm</keyword>
<evidence type="ECO:0000313" key="9">
    <source>
        <dbReference type="Proteomes" id="UP000283469"/>
    </source>
</evidence>
<dbReference type="GO" id="GO:0005524">
    <property type="term" value="F:ATP binding"/>
    <property type="evidence" value="ECO:0007669"/>
    <property type="project" value="UniProtKB-UniRule"/>
</dbReference>
<comment type="caution">
    <text evidence="8">The sequence shown here is derived from an EMBL/GenBank/DDBJ whole genome shotgun (WGS) entry which is preliminary data.</text>
</comment>
<sequence length="326" mass="34677">MQLTSDRAGLQARLIAATQALVGDDPAARFGVAVSGGPDSMALLYLAAQAFAGRVAAVTIDHGLRPASADEAAMVARWCAGQGITHHVATPDTPPAGNIQAWARTQRYALIEQWRAAQGIDWIMTAHHADDQLETLLMRLNRGSGVGGLAGVRGRSGTVIRPLLGVRKAVLQQLVDDEALPHVHDPSNVDPRFDRAALRAALAGADWLNPEAAARSAAALAEAEAALDWSVAELAARHVERDGVQWRLDRTDLPREYLRRLILHMLHTAAPDTPAPRGDALDRAIGAAQAGGQANLGDWLLRGGSVWTLRPAPPRADPKKVPQPDA</sequence>
<keyword evidence="9" id="KW-1185">Reference proteome</keyword>
<evidence type="ECO:0000256" key="6">
    <source>
        <dbReference type="HAMAP-Rule" id="MF_01161"/>
    </source>
</evidence>
<keyword evidence="4 6" id="KW-0067">ATP-binding</keyword>
<dbReference type="Gene3D" id="3.40.50.620">
    <property type="entry name" value="HUPs"/>
    <property type="match status" value="1"/>
</dbReference>
<keyword evidence="3 6" id="KW-0547">Nucleotide-binding</keyword>
<evidence type="ECO:0000256" key="2">
    <source>
        <dbReference type="ARBA" id="ARBA00022694"/>
    </source>
</evidence>
<evidence type="ECO:0000256" key="5">
    <source>
        <dbReference type="ARBA" id="ARBA00048539"/>
    </source>
</evidence>
<dbReference type="PANTHER" id="PTHR43033:SF1">
    <property type="entry name" value="TRNA(ILE)-LYSIDINE SYNTHASE-RELATED"/>
    <property type="match status" value="1"/>
</dbReference>
<dbReference type="EC" id="6.3.4.19" evidence="6"/>
<comment type="similarity">
    <text evidence="6">Belongs to the tRNA(Ile)-lysidine synthase family.</text>
</comment>
<dbReference type="InterPro" id="IPR014729">
    <property type="entry name" value="Rossmann-like_a/b/a_fold"/>
</dbReference>
<dbReference type="RefSeq" id="WP_119747156.1">
    <property type="nucleotide sequence ID" value="NZ_QVRA01000011.1"/>
</dbReference>
<comment type="catalytic activity">
    <reaction evidence="5 6">
        <text>cytidine(34) in tRNA(Ile2) + L-lysine + ATP = lysidine(34) in tRNA(Ile2) + AMP + diphosphate + H(+)</text>
        <dbReference type="Rhea" id="RHEA:43744"/>
        <dbReference type="Rhea" id="RHEA-COMP:10625"/>
        <dbReference type="Rhea" id="RHEA-COMP:10670"/>
        <dbReference type="ChEBI" id="CHEBI:15378"/>
        <dbReference type="ChEBI" id="CHEBI:30616"/>
        <dbReference type="ChEBI" id="CHEBI:32551"/>
        <dbReference type="ChEBI" id="CHEBI:33019"/>
        <dbReference type="ChEBI" id="CHEBI:82748"/>
        <dbReference type="ChEBI" id="CHEBI:83665"/>
        <dbReference type="ChEBI" id="CHEBI:456215"/>
        <dbReference type="EC" id="6.3.4.19"/>
    </reaction>
</comment>
<dbReference type="HAMAP" id="MF_01161">
    <property type="entry name" value="tRNA_Ile_lys_synt"/>
    <property type="match status" value="1"/>
</dbReference>
<dbReference type="InterPro" id="IPR012795">
    <property type="entry name" value="tRNA_Ile_lys_synt_N"/>
</dbReference>
<dbReference type="InterPro" id="IPR012094">
    <property type="entry name" value="tRNA_Ile_lys_synt"/>
</dbReference>
<gene>
    <name evidence="6 8" type="primary">tilS</name>
    <name evidence="8" type="ORF">D0Z70_13165</name>
</gene>
<dbReference type="EMBL" id="QVRA01000011">
    <property type="protein sequence ID" value="RJG54101.1"/>
    <property type="molecule type" value="Genomic_DNA"/>
</dbReference>
<feature type="binding site" evidence="6">
    <location>
        <begin position="35"/>
        <end position="40"/>
    </location>
    <ligand>
        <name>ATP</name>
        <dbReference type="ChEBI" id="CHEBI:30616"/>
    </ligand>
</feature>
<evidence type="ECO:0000256" key="4">
    <source>
        <dbReference type="ARBA" id="ARBA00022840"/>
    </source>
</evidence>
<dbReference type="OrthoDB" id="9807403at2"/>
<dbReference type="Pfam" id="PF01171">
    <property type="entry name" value="ATP_bind_3"/>
    <property type="match status" value="1"/>
</dbReference>
<evidence type="ECO:0000256" key="1">
    <source>
        <dbReference type="ARBA" id="ARBA00022598"/>
    </source>
</evidence>
<dbReference type="Proteomes" id="UP000283469">
    <property type="component" value="Unassembled WGS sequence"/>
</dbReference>
<dbReference type="GO" id="GO:0005737">
    <property type="term" value="C:cytoplasm"/>
    <property type="evidence" value="ECO:0007669"/>
    <property type="project" value="UniProtKB-SubCell"/>
</dbReference>
<keyword evidence="1 6" id="KW-0436">Ligase</keyword>
<dbReference type="GO" id="GO:0006400">
    <property type="term" value="P:tRNA modification"/>
    <property type="evidence" value="ECO:0007669"/>
    <property type="project" value="UniProtKB-UniRule"/>
</dbReference>
<dbReference type="NCBIfam" id="TIGR02432">
    <property type="entry name" value="lysidine_TilS_N"/>
    <property type="match status" value="1"/>
</dbReference>
<accession>A0A418YR38</accession>
<evidence type="ECO:0000259" key="7">
    <source>
        <dbReference type="Pfam" id="PF01171"/>
    </source>
</evidence>
<dbReference type="AlphaFoldDB" id="A0A418YR38"/>
<dbReference type="SUPFAM" id="SSF52402">
    <property type="entry name" value="Adenine nucleotide alpha hydrolases-like"/>
    <property type="match status" value="1"/>
</dbReference>
<comment type="domain">
    <text evidence="6">The N-terminal region contains the highly conserved SGGXDS motif, predicted to be a P-loop motif involved in ATP binding.</text>
</comment>
<dbReference type="GO" id="GO:0032267">
    <property type="term" value="F:tRNA(Ile)-lysidine synthase activity"/>
    <property type="evidence" value="ECO:0007669"/>
    <property type="project" value="UniProtKB-EC"/>
</dbReference>
<reference evidence="8 9" key="1">
    <citation type="submission" date="2018-08" db="EMBL/GenBank/DDBJ databases">
        <title>Sphingobium sp. EO9.</title>
        <authorList>
            <person name="Park Y."/>
            <person name="Kim K.H."/>
            <person name="Jeon C.O."/>
        </authorList>
    </citation>
    <scope>NUCLEOTIDE SEQUENCE [LARGE SCALE GENOMIC DNA]</scope>
    <source>
        <strain evidence="8 9">EO9</strain>
    </source>
</reference>
<feature type="domain" description="tRNA(Ile)-lysidine/2-thiocytidine synthase N-terminal" evidence="7">
    <location>
        <begin position="30"/>
        <end position="200"/>
    </location>
</feature>
<comment type="function">
    <text evidence="6">Ligates lysine onto the cytidine present at position 34 of the AUA codon-specific tRNA(Ile) that contains the anticodon CAU, in an ATP-dependent manner. Cytidine is converted to lysidine, thus changing the amino acid specificity of the tRNA from methionine to isoleucine.</text>
</comment>